<sequence>MEKNVSAFPSPPDNYKQKLQPPKPPEEGEFSMFGRTYTTKEVPLKIETSNIQLVISDADLQDPLYFQRSLLTKLQLSLMIVAHKIIKALAENPSQAVLLFHEYERITITFHQLLYWMRPLQAMHLVKQKLLQQTENKEKVKNELLSTMLELKQELADIIEN</sequence>
<dbReference type="GO" id="GO:0016592">
    <property type="term" value="C:mediator complex"/>
    <property type="evidence" value="ECO:0007669"/>
    <property type="project" value="InterPro"/>
</dbReference>
<dbReference type="Proteomes" id="UP000187209">
    <property type="component" value="Unassembled WGS sequence"/>
</dbReference>
<name>A0A1R2CEK5_9CILI</name>
<evidence type="ECO:0000313" key="9">
    <source>
        <dbReference type="EMBL" id="OMJ87433.1"/>
    </source>
</evidence>
<comment type="subcellular location">
    <subcellularLocation>
        <location evidence="1 6">Nucleus</location>
    </subcellularLocation>
</comment>
<feature type="coiled-coil region" evidence="7">
    <location>
        <begin position="123"/>
        <end position="161"/>
    </location>
</feature>
<evidence type="ECO:0000256" key="4">
    <source>
        <dbReference type="ARBA" id="ARBA00023163"/>
    </source>
</evidence>
<dbReference type="OrthoDB" id="10253553at2759"/>
<feature type="region of interest" description="Disordered" evidence="8">
    <location>
        <begin position="1"/>
        <end position="30"/>
    </location>
</feature>
<keyword evidence="7" id="KW-0175">Coiled coil</keyword>
<dbReference type="AlphaFoldDB" id="A0A1R2CEK5"/>
<evidence type="ECO:0000256" key="2">
    <source>
        <dbReference type="ARBA" id="ARBA00009994"/>
    </source>
</evidence>
<keyword evidence="5 6" id="KW-0539">Nucleus</keyword>
<accession>A0A1R2CEK5</accession>
<keyword evidence="10" id="KW-1185">Reference proteome</keyword>
<dbReference type="InterPro" id="IPR044888">
    <property type="entry name" value="Mediatior_Med7_sf"/>
</dbReference>
<gene>
    <name evidence="9" type="ORF">SteCoe_10851</name>
</gene>
<dbReference type="SUPFAM" id="SSF140718">
    <property type="entry name" value="Mediator hinge subcomplex-like"/>
    <property type="match status" value="1"/>
</dbReference>
<evidence type="ECO:0000256" key="5">
    <source>
        <dbReference type="ARBA" id="ARBA00023242"/>
    </source>
</evidence>
<comment type="similarity">
    <text evidence="2 6">Belongs to the Mediator complex subunit 7 family.</text>
</comment>
<evidence type="ECO:0000256" key="6">
    <source>
        <dbReference type="RuleBase" id="RU364060"/>
    </source>
</evidence>
<keyword evidence="3 6" id="KW-0805">Transcription regulation</keyword>
<evidence type="ECO:0000313" key="10">
    <source>
        <dbReference type="Proteomes" id="UP000187209"/>
    </source>
</evidence>
<keyword evidence="4 6" id="KW-0804">Transcription</keyword>
<proteinExistence type="inferred from homology"/>
<dbReference type="EMBL" id="MPUH01000177">
    <property type="protein sequence ID" value="OMJ87433.1"/>
    <property type="molecule type" value="Genomic_DNA"/>
</dbReference>
<organism evidence="9 10">
    <name type="scientific">Stentor coeruleus</name>
    <dbReference type="NCBI Taxonomy" id="5963"/>
    <lineage>
        <taxon>Eukaryota</taxon>
        <taxon>Sar</taxon>
        <taxon>Alveolata</taxon>
        <taxon>Ciliophora</taxon>
        <taxon>Postciliodesmatophora</taxon>
        <taxon>Heterotrichea</taxon>
        <taxon>Heterotrichida</taxon>
        <taxon>Stentoridae</taxon>
        <taxon>Stentor</taxon>
    </lineage>
</organism>
<dbReference type="InterPro" id="IPR009244">
    <property type="entry name" value="Mediatior_Med7"/>
</dbReference>
<comment type="subunit">
    <text evidence="6">Component of the Mediator complex.</text>
</comment>
<dbReference type="GO" id="GO:0003712">
    <property type="term" value="F:transcription coregulator activity"/>
    <property type="evidence" value="ECO:0007669"/>
    <property type="project" value="InterPro"/>
</dbReference>
<dbReference type="GO" id="GO:0006357">
    <property type="term" value="P:regulation of transcription by RNA polymerase II"/>
    <property type="evidence" value="ECO:0007669"/>
    <property type="project" value="InterPro"/>
</dbReference>
<keyword evidence="6" id="KW-0010">Activator</keyword>
<evidence type="ECO:0000256" key="8">
    <source>
        <dbReference type="SAM" id="MobiDB-lite"/>
    </source>
</evidence>
<protein>
    <recommendedName>
        <fullName evidence="6">Mediator of RNA polymerase II transcription subunit 7</fullName>
    </recommendedName>
</protein>
<comment type="function">
    <text evidence="6">Component of the Mediator complex, a coactivator involved in the regulated transcription of nearly all RNA polymerase II-dependent genes. Mediator functions as a bridge to convey information from gene-specific regulatory proteins to the basal RNA polymerase II transcription machinery.</text>
</comment>
<comment type="caution">
    <text evidence="9">The sequence shown here is derived from an EMBL/GenBank/DDBJ whole genome shotgun (WGS) entry which is preliminary data.</text>
</comment>
<reference evidence="9 10" key="1">
    <citation type="submission" date="2016-11" db="EMBL/GenBank/DDBJ databases">
        <title>The macronuclear genome of Stentor coeruleus: a giant cell with tiny introns.</title>
        <authorList>
            <person name="Slabodnick M."/>
            <person name="Ruby J.G."/>
            <person name="Reiff S.B."/>
            <person name="Swart E.C."/>
            <person name="Gosai S."/>
            <person name="Prabakaran S."/>
            <person name="Witkowska E."/>
            <person name="Larue G.E."/>
            <person name="Fisher S."/>
            <person name="Freeman R.M."/>
            <person name="Gunawardena J."/>
            <person name="Chu W."/>
            <person name="Stover N.A."/>
            <person name="Gregory B.D."/>
            <person name="Nowacki M."/>
            <person name="Derisi J."/>
            <person name="Roy S.W."/>
            <person name="Marshall W.F."/>
            <person name="Sood P."/>
        </authorList>
    </citation>
    <scope>NUCLEOTIDE SEQUENCE [LARGE SCALE GENOMIC DNA]</scope>
    <source>
        <strain evidence="9">WM001</strain>
    </source>
</reference>
<dbReference type="Gene3D" id="6.10.140.200">
    <property type="match status" value="1"/>
</dbReference>
<evidence type="ECO:0000256" key="1">
    <source>
        <dbReference type="ARBA" id="ARBA00004123"/>
    </source>
</evidence>
<evidence type="ECO:0000256" key="3">
    <source>
        <dbReference type="ARBA" id="ARBA00023015"/>
    </source>
</evidence>
<evidence type="ECO:0000256" key="7">
    <source>
        <dbReference type="SAM" id="Coils"/>
    </source>
</evidence>
<dbReference type="InterPro" id="IPR037212">
    <property type="entry name" value="Med7/Med21-like"/>
</dbReference>
<dbReference type="Pfam" id="PF05983">
    <property type="entry name" value="Med7"/>
    <property type="match status" value="1"/>
</dbReference>